<evidence type="ECO:0000256" key="1">
    <source>
        <dbReference type="SAM" id="MobiDB-lite"/>
    </source>
</evidence>
<evidence type="ECO:0000313" key="2">
    <source>
        <dbReference type="EMBL" id="MFC7382512.1"/>
    </source>
</evidence>
<organism evidence="2 3">
    <name type="scientific">Sphaerisporangium rhizosphaerae</name>
    <dbReference type="NCBI Taxonomy" id="2269375"/>
    <lineage>
        <taxon>Bacteria</taxon>
        <taxon>Bacillati</taxon>
        <taxon>Actinomycetota</taxon>
        <taxon>Actinomycetes</taxon>
        <taxon>Streptosporangiales</taxon>
        <taxon>Streptosporangiaceae</taxon>
        <taxon>Sphaerisporangium</taxon>
    </lineage>
</organism>
<comment type="caution">
    <text evidence="2">The sequence shown here is derived from an EMBL/GenBank/DDBJ whole genome shotgun (WGS) entry which is preliminary data.</text>
</comment>
<dbReference type="RefSeq" id="WP_380825771.1">
    <property type="nucleotide sequence ID" value="NZ_JBHTCG010000005.1"/>
</dbReference>
<dbReference type="Proteomes" id="UP001596496">
    <property type="component" value="Unassembled WGS sequence"/>
</dbReference>
<gene>
    <name evidence="2" type="ORF">ACFQSB_09885</name>
</gene>
<name>A0ABW2P0N4_9ACTN</name>
<evidence type="ECO:0000313" key="3">
    <source>
        <dbReference type="Proteomes" id="UP001596496"/>
    </source>
</evidence>
<proteinExistence type="predicted"/>
<reference evidence="3" key="1">
    <citation type="journal article" date="2019" name="Int. J. Syst. Evol. Microbiol.">
        <title>The Global Catalogue of Microorganisms (GCM) 10K type strain sequencing project: providing services to taxonomists for standard genome sequencing and annotation.</title>
        <authorList>
            <consortium name="The Broad Institute Genomics Platform"/>
            <consortium name="The Broad Institute Genome Sequencing Center for Infectious Disease"/>
            <person name="Wu L."/>
            <person name="Ma J."/>
        </authorList>
    </citation>
    <scope>NUCLEOTIDE SEQUENCE [LARGE SCALE GENOMIC DNA]</scope>
    <source>
        <strain evidence="3">CECT 7649</strain>
    </source>
</reference>
<keyword evidence="3" id="KW-1185">Reference proteome</keyword>
<accession>A0ABW2P0N4</accession>
<feature type="region of interest" description="Disordered" evidence="1">
    <location>
        <begin position="39"/>
        <end position="72"/>
    </location>
</feature>
<dbReference type="EMBL" id="JBHTCG010000005">
    <property type="protein sequence ID" value="MFC7382512.1"/>
    <property type="molecule type" value="Genomic_DNA"/>
</dbReference>
<feature type="compositionally biased region" description="Low complexity" evidence="1">
    <location>
        <begin position="43"/>
        <end position="58"/>
    </location>
</feature>
<protein>
    <submittedName>
        <fullName evidence="2">Uncharacterized protein</fullName>
    </submittedName>
</protein>
<sequence length="72" mass="7725">MTLRRRVRRERAMDRLTGDTLKTSAGAAIASITYGYDLGDNLTTKTTAGTAGAGTNTGRVRPGRRDVQEEAP</sequence>
<feature type="compositionally biased region" description="Basic and acidic residues" evidence="1">
    <location>
        <begin position="63"/>
        <end position="72"/>
    </location>
</feature>